<protein>
    <recommendedName>
        <fullName evidence="4">Methyltransferase</fullName>
        <ecNumber evidence="4">2.1.1.-</ecNumber>
    </recommendedName>
</protein>
<dbReference type="Gene3D" id="3.20.20.480">
    <property type="entry name" value="Trimethylamine methyltransferase-like"/>
    <property type="match status" value="1"/>
</dbReference>
<dbReference type="AlphaFoldDB" id="A0A271LCX5"/>
<dbReference type="GO" id="GO:0032259">
    <property type="term" value="P:methylation"/>
    <property type="evidence" value="ECO:0007669"/>
    <property type="project" value="UniProtKB-KW"/>
</dbReference>
<dbReference type="EMBL" id="NPKJ01000069">
    <property type="protein sequence ID" value="PAQ05707.1"/>
    <property type="molecule type" value="Genomic_DNA"/>
</dbReference>
<keyword evidence="2 5" id="KW-0489">Methyltransferase</keyword>
<gene>
    <name evidence="5" type="ORF">CIT26_29340</name>
</gene>
<keyword evidence="6" id="KW-1185">Reference proteome</keyword>
<evidence type="ECO:0000313" key="5">
    <source>
        <dbReference type="EMBL" id="PAQ05707.1"/>
    </source>
</evidence>
<evidence type="ECO:0000256" key="3">
    <source>
        <dbReference type="ARBA" id="ARBA00022679"/>
    </source>
</evidence>
<sequence length="506" mass="55728">MSARSGGRDARQKLRSDRTVTYLPSLERGLPYMDLLSPDDLLRLHNISMQILEEIGIEFRDDEAVEMWRAAGADVTGQRVRIDRNQLLELVAKAPETITVHARNPARTVTLGGRKTIFTPAYGSPNVLDLEGKRRNATIEDFVNFAKLAYQAPAMHMTGGVLCEPMDIAVPKRHLHMNYSLIRYSDKPFMGAVTSRERAEDTVAMAKIVFGDEFVNNNTVMVSLANCNSPLVWDATMLDAVKVYSANNQAMIFAPFVLGGASTPASTVAAVAQLNAEALAGVAFAQLIRPGAPCIYGQWLATVSMKSGAPMAGTPEICHMNMLVGQLARHYKLPWRCSGSNTSSKLVDAQAGYEAARNMYGALIAGANFVLSSTGYLEAALTQSYSKFMLDAEQMVMFYKLGQGIVMREMDETLDAIRQSEPGSHYLGTEHTLKNFEQAFFVPDLMNHDSFEQWSFAGAKDANTRGRDAAVRALKEYEAPPIDEAIDEELLDFMKRRELVIGDAVL</sequence>
<accession>A0A271LCX5</accession>
<dbReference type="Proteomes" id="UP000216442">
    <property type="component" value="Unassembled WGS sequence"/>
</dbReference>
<dbReference type="EC" id="2.1.1.-" evidence="4"/>
<keyword evidence="3 4" id="KW-0808">Transferase</keyword>
<organism evidence="5 6">
    <name type="scientific">Mesorhizobium temperatum</name>
    <dbReference type="NCBI Taxonomy" id="241416"/>
    <lineage>
        <taxon>Bacteria</taxon>
        <taxon>Pseudomonadati</taxon>
        <taxon>Pseudomonadota</taxon>
        <taxon>Alphaproteobacteria</taxon>
        <taxon>Hyphomicrobiales</taxon>
        <taxon>Phyllobacteriaceae</taxon>
        <taxon>Mesorhizobium</taxon>
    </lineage>
</organism>
<evidence type="ECO:0000256" key="1">
    <source>
        <dbReference type="ARBA" id="ARBA00007137"/>
    </source>
</evidence>
<evidence type="ECO:0000256" key="2">
    <source>
        <dbReference type="ARBA" id="ARBA00022603"/>
    </source>
</evidence>
<evidence type="ECO:0000256" key="4">
    <source>
        <dbReference type="PIRNR" id="PIRNR037567"/>
    </source>
</evidence>
<dbReference type="Pfam" id="PF06253">
    <property type="entry name" value="MTTB"/>
    <property type="match status" value="1"/>
</dbReference>
<dbReference type="PIRSF" id="PIRSF037567">
    <property type="entry name" value="MTTB_MeTrfase"/>
    <property type="match status" value="1"/>
</dbReference>
<name>A0A271LCX5_9HYPH</name>
<dbReference type="OrthoDB" id="5713681at2"/>
<proteinExistence type="inferred from homology"/>
<evidence type="ECO:0000313" key="6">
    <source>
        <dbReference type="Proteomes" id="UP000216442"/>
    </source>
</evidence>
<dbReference type="InterPro" id="IPR010426">
    <property type="entry name" value="MTTB_MeTrfase"/>
</dbReference>
<dbReference type="InterPro" id="IPR038601">
    <property type="entry name" value="MttB-like_sf"/>
</dbReference>
<comment type="caution">
    <text evidence="5">The sequence shown here is derived from an EMBL/GenBank/DDBJ whole genome shotgun (WGS) entry which is preliminary data.</text>
</comment>
<dbReference type="GO" id="GO:0015948">
    <property type="term" value="P:methanogenesis"/>
    <property type="evidence" value="ECO:0007669"/>
    <property type="project" value="UniProtKB-UniRule"/>
</dbReference>
<dbReference type="RefSeq" id="WP_095495833.1">
    <property type="nucleotide sequence ID" value="NZ_NPKJ01000069.1"/>
</dbReference>
<comment type="similarity">
    <text evidence="1 4">Belongs to the trimethylamine methyltransferase family.</text>
</comment>
<dbReference type="GO" id="GO:0008168">
    <property type="term" value="F:methyltransferase activity"/>
    <property type="evidence" value="ECO:0007669"/>
    <property type="project" value="UniProtKB-KW"/>
</dbReference>
<reference evidence="5 6" key="1">
    <citation type="submission" date="2017-08" db="EMBL/GenBank/DDBJ databases">
        <title>Mesorhizobium wenxinae sp. nov., a novel rhizobial species isolated from root nodules of chickpea (Cicer arietinum L.).</title>
        <authorList>
            <person name="Zhang J."/>
        </authorList>
    </citation>
    <scope>NUCLEOTIDE SEQUENCE [LARGE SCALE GENOMIC DNA]</scope>
    <source>
        <strain evidence="5 6">SDW018</strain>
    </source>
</reference>